<evidence type="ECO:0000313" key="4">
    <source>
        <dbReference type="Proteomes" id="UP000245060"/>
    </source>
</evidence>
<organism evidence="3 5">
    <name type="scientific">Mycobacterium montefiorense</name>
    <dbReference type="NCBI Taxonomy" id="154654"/>
    <lineage>
        <taxon>Bacteria</taxon>
        <taxon>Bacillati</taxon>
        <taxon>Actinomycetota</taxon>
        <taxon>Actinomycetes</taxon>
        <taxon>Mycobacteriales</taxon>
        <taxon>Mycobacteriaceae</taxon>
        <taxon>Mycobacterium</taxon>
        <taxon>Mycobacterium simiae complex</taxon>
    </lineage>
</organism>
<evidence type="ECO:0000313" key="2">
    <source>
        <dbReference type="EMBL" id="GBG40173.1"/>
    </source>
</evidence>
<comment type="caution">
    <text evidence="3">The sequence shown here is derived from an EMBL/GenBank/DDBJ whole genome shotgun (WGS) entry which is preliminary data.</text>
</comment>
<dbReference type="EMBL" id="BFCH01000028">
    <property type="protein sequence ID" value="GBG40173.1"/>
    <property type="molecule type" value="Genomic_DNA"/>
</dbReference>
<reference evidence="2" key="1">
    <citation type="journal article" date="2018" name="Genome Announc.">
        <title>Draft Genome Sequence of Mycobacterium montefiorense Isolated from Japanese Black Salamander (Hynobius nigrescens).</title>
        <authorList>
            <person name="Fukano H."/>
            <person name="Yoshida M."/>
            <person name="Shimizu A."/>
            <person name="Iwao H."/>
            <person name="Katayama Y."/>
            <person name="Omatsu T."/>
            <person name="Mizutani T."/>
            <person name="Kurata O."/>
            <person name="Wada S."/>
            <person name="Hoshino Y."/>
        </authorList>
    </citation>
    <scope>NUCLEOTIDE SEQUENCE</scope>
    <source>
        <strain evidence="2">BS</strain>
    </source>
</reference>
<accession>A0AA37PLL1</accession>
<feature type="region of interest" description="Disordered" evidence="1">
    <location>
        <begin position="1"/>
        <end position="71"/>
    </location>
</feature>
<evidence type="ECO:0000313" key="3">
    <source>
        <dbReference type="EMBL" id="GKU71721.1"/>
    </source>
</evidence>
<dbReference type="Proteomes" id="UP000245060">
    <property type="component" value="Unassembled WGS sequence"/>
</dbReference>
<dbReference type="EMBL" id="BQYH01000006">
    <property type="protein sequence ID" value="GKU71721.1"/>
    <property type="molecule type" value="Genomic_DNA"/>
</dbReference>
<evidence type="ECO:0000256" key="1">
    <source>
        <dbReference type="SAM" id="MobiDB-lite"/>
    </source>
</evidence>
<feature type="compositionally biased region" description="Gly residues" evidence="1">
    <location>
        <begin position="58"/>
        <end position="71"/>
    </location>
</feature>
<reference evidence="3" key="3">
    <citation type="journal article" date="2022" name="Microbiol. Resour. Announc.">
        <title>Draft Genome Sequences of Eight Mycobacterium montefiorense Strains Isolated from Salamanders in Captivity.</title>
        <authorList>
            <person name="Komine T."/>
            <person name="Ihara H."/>
            <person name="Fukano H."/>
            <person name="Hoshino Y."/>
            <person name="Kurata O."/>
            <person name="Wada S."/>
        </authorList>
    </citation>
    <scope>NUCLEOTIDE SEQUENCE</scope>
    <source>
        <strain evidence="3">NJB18185</strain>
    </source>
</reference>
<evidence type="ECO:0000313" key="5">
    <source>
        <dbReference type="Proteomes" id="UP001139505"/>
    </source>
</evidence>
<name>A0AA37PLL1_9MYCO</name>
<sequence>MRYAGPAVNGKQRTTRPTADALEPNIPARDRDGPLRLSHGWPPPPTSDEQWHEIVVGESGGEPGGGGSSCN</sequence>
<reference evidence="4" key="2">
    <citation type="submission" date="2018-04" db="EMBL/GenBank/DDBJ databases">
        <title>Draft genome sequence of Mycobacterium montefiorense isolated from Japanese black salamander.</title>
        <authorList>
            <person name="Fukano H."/>
            <person name="Yoshida M."/>
            <person name="Shimizu A."/>
            <person name="Iwao H."/>
            <person name="Kurata O."/>
            <person name="Katayama Y."/>
            <person name="Omatsu T."/>
            <person name="Mizutani T."/>
            <person name="Wada S."/>
            <person name="Hoshino Y."/>
        </authorList>
    </citation>
    <scope>NUCLEOTIDE SEQUENCE [LARGE SCALE GENOMIC DNA]</scope>
    <source>
        <strain evidence="4">BS</strain>
    </source>
</reference>
<reference evidence="3" key="4">
    <citation type="submission" date="2022-04" db="EMBL/GenBank/DDBJ databases">
        <authorList>
            <person name="Komine T."/>
            <person name="Fukano H."/>
            <person name="Wada S."/>
        </authorList>
    </citation>
    <scope>NUCLEOTIDE SEQUENCE</scope>
    <source>
        <strain evidence="3">NJB18185</strain>
    </source>
</reference>
<keyword evidence="4" id="KW-1185">Reference proteome</keyword>
<dbReference type="Proteomes" id="UP001139505">
    <property type="component" value="Unassembled WGS sequence"/>
</dbReference>
<gene>
    <name evidence="2" type="ORF">MmonteBS_45450</name>
    <name evidence="3" type="ORF">NJB18185_14970</name>
</gene>
<dbReference type="AlphaFoldDB" id="A0AA37PLL1"/>
<protein>
    <submittedName>
        <fullName evidence="3">Uncharacterized protein</fullName>
    </submittedName>
</protein>
<proteinExistence type="predicted"/>